<gene>
    <name evidence="2" type="ORF">D6201_09800</name>
</gene>
<comment type="caution">
    <text evidence="2">The sequence shown here is derived from an EMBL/GenBank/DDBJ whole genome shotgun (WGS) entry which is preliminary data.</text>
</comment>
<dbReference type="Proteomes" id="UP000285232">
    <property type="component" value="Unassembled WGS sequence"/>
</dbReference>
<evidence type="ECO:0000256" key="1">
    <source>
        <dbReference type="SAM" id="Phobius"/>
    </source>
</evidence>
<organism evidence="2 3">
    <name type="scientific">Aurantiacibacter aquimixticola</name>
    <dbReference type="NCBI Taxonomy" id="1958945"/>
    <lineage>
        <taxon>Bacteria</taxon>
        <taxon>Pseudomonadati</taxon>
        <taxon>Pseudomonadota</taxon>
        <taxon>Alphaproteobacteria</taxon>
        <taxon>Sphingomonadales</taxon>
        <taxon>Erythrobacteraceae</taxon>
        <taxon>Aurantiacibacter</taxon>
    </lineage>
</organism>
<dbReference type="EMBL" id="RAHX01000001">
    <property type="protein sequence ID" value="RJY09612.1"/>
    <property type="molecule type" value="Genomic_DNA"/>
</dbReference>
<name>A0A419RV04_9SPHN</name>
<accession>A0A419RV04</accession>
<reference evidence="2 3" key="1">
    <citation type="journal article" date="2017" name="Int. J. Syst. Evol. Microbiol.">
        <title>Erythrobacter aquimixticola sp. nov., isolated from the junction between the ocean and a freshwater spring.</title>
        <authorList>
            <person name="Park S."/>
            <person name="Jung Y.T."/>
            <person name="Choi S.J."/>
            <person name="Yoon J.H."/>
        </authorList>
    </citation>
    <scope>NUCLEOTIDE SEQUENCE [LARGE SCALE GENOMIC DNA]</scope>
    <source>
        <strain evidence="2 3">JSSK-14</strain>
    </source>
</reference>
<feature type="transmembrane region" description="Helical" evidence="1">
    <location>
        <begin position="6"/>
        <end position="24"/>
    </location>
</feature>
<keyword evidence="3" id="KW-1185">Reference proteome</keyword>
<dbReference type="AlphaFoldDB" id="A0A419RV04"/>
<keyword evidence="1" id="KW-0472">Membrane</keyword>
<sequence>MVWLPIAFLIVIIASLLFGARRVFCRGRQAIFLNEFPYIRYAVMAAIIGLTPLIGDLLTEEPDPYPVTWAAAVSLIILIVAACLWLTGFFIGHHSRKRERARLQNR</sequence>
<feature type="transmembrane region" description="Helical" evidence="1">
    <location>
        <begin position="67"/>
        <end position="92"/>
    </location>
</feature>
<evidence type="ECO:0000313" key="2">
    <source>
        <dbReference type="EMBL" id="RJY09612.1"/>
    </source>
</evidence>
<proteinExistence type="predicted"/>
<keyword evidence="1" id="KW-1133">Transmembrane helix</keyword>
<keyword evidence="1" id="KW-0812">Transmembrane</keyword>
<protein>
    <submittedName>
        <fullName evidence="2">Uncharacterized protein</fullName>
    </submittedName>
</protein>
<evidence type="ECO:0000313" key="3">
    <source>
        <dbReference type="Proteomes" id="UP000285232"/>
    </source>
</evidence>
<feature type="transmembrane region" description="Helical" evidence="1">
    <location>
        <begin position="36"/>
        <end position="55"/>
    </location>
</feature>